<sequence length="985" mass="107106">MKSPASARDDRAQAASPMSPPTATSMPSISSPPTASASDAGNGCFKSSGPNSMSMRSATPLASDLETEIDHLGDTYLSDEYVRYGDFVKLFATSQYYKQDLALKKDKSMAGTQIGGYIGVYEKRDGQTRVAVPPMGENAEGTFKESILQVQDPSGEIPDGTVVRYGDTVILVDKNGMVWNNKCGVSFTGFFEGYLGPRPRGTNGEVYVSFQKNGHDLRPVVFGDNAVYIEVQASHRYRTGYNCRLTNYRASTSRIVGGYVCSDSTGYDLPFSVHRHSGPPVKAYESPAQIRRRTLSEKGLLASKGSSAHSSGHVFVPPKIKSVSVERGGIDGARDVMIQEPLYGRPIKLYMVRPEDFILIELDQEHGLARISADHLFSAAESAAANMANGPLELNIAIDKDAKTAAAAPTPTSSEGVSPSDKVAEAVGSKLELIALELLVEQDLNVLKRAFQDDNNSVLGETSSPGSSDDASKPLSKLDLLIASHKLAMVYFACAVVAPYLVWQCILVVGELIEPIHALSQSNKSLALIERLATTLVQDFGIDVVDGRALIEDAHRNMDTTTLTSSLIAFFVAYAMGLVTPDFARHPPSPTVEGPGEEAANWLIHVQVPDGAWDHAKMERQQEQAEAAAAAAASASSRPTLSVVESTQTILEDDLAEDGRPSKPKSAAASAQPEGASGKPKYTGAENLGGAWGEQGVDENGIPKHPAFGRFLAGEKGNTEAAIQRWARTCEWRVEGKIDEILDQPHPRYHVLKKHVPNYYCGRGKTGHPVYIDQPGKVKMKAVRRAGLKLSDLIFHFIYSSEALWSMIEPSEDGRTISILDLNGVSMFDFAGEVVDFVKRTIALSGEHYPERAYRIYVINAPRFFAGVWSVVKPWVDEETRKKIGIFRSISTFKPVLLEEIDEDVLPEMYGGTNTKPLDQSYEERLLNSHVCRVLIEQGVPMLDDDGEPIPGSPANLRDQVDDSLESGVSKLNLEYIAKQNAAKK</sequence>
<protein>
    <submittedName>
        <fullName evidence="3">Phosphatidylinositol/phosphatidylcholine transfer protein SFH9</fullName>
    </submittedName>
</protein>
<dbReference type="Gene3D" id="3.40.525.10">
    <property type="entry name" value="CRAL-TRIO lipid binding domain"/>
    <property type="match status" value="1"/>
</dbReference>
<dbReference type="InParanoid" id="A0A2R5GNR6"/>
<accession>A0A2R5GNR6</accession>
<feature type="region of interest" description="Disordered" evidence="1">
    <location>
        <begin position="653"/>
        <end position="700"/>
    </location>
</feature>
<dbReference type="Pfam" id="PF00650">
    <property type="entry name" value="CRAL_TRIO"/>
    <property type="match status" value="1"/>
</dbReference>
<evidence type="ECO:0000313" key="3">
    <source>
        <dbReference type="EMBL" id="GBG29514.1"/>
    </source>
</evidence>
<dbReference type="InterPro" id="IPR036865">
    <property type="entry name" value="CRAL-TRIO_dom_sf"/>
</dbReference>
<dbReference type="PROSITE" id="PS50191">
    <property type="entry name" value="CRAL_TRIO"/>
    <property type="match status" value="1"/>
</dbReference>
<dbReference type="AlphaFoldDB" id="A0A2R5GNR6"/>
<organism evidence="3 4">
    <name type="scientific">Hondaea fermentalgiana</name>
    <dbReference type="NCBI Taxonomy" id="2315210"/>
    <lineage>
        <taxon>Eukaryota</taxon>
        <taxon>Sar</taxon>
        <taxon>Stramenopiles</taxon>
        <taxon>Bigyra</taxon>
        <taxon>Labyrinthulomycetes</taxon>
        <taxon>Thraustochytrida</taxon>
        <taxon>Thraustochytriidae</taxon>
        <taxon>Hondaea</taxon>
    </lineage>
</organism>
<feature type="domain" description="CRAL-TRIO" evidence="2">
    <location>
        <begin position="748"/>
        <end position="918"/>
    </location>
</feature>
<reference evidence="3 4" key="1">
    <citation type="submission" date="2017-12" db="EMBL/GenBank/DDBJ databases">
        <title>Sequencing, de novo assembly and annotation of complete genome of a new Thraustochytrid species, strain FCC1311.</title>
        <authorList>
            <person name="Sedici K."/>
            <person name="Godart F."/>
            <person name="Aiese Cigliano R."/>
            <person name="Sanseverino W."/>
            <person name="Barakat M."/>
            <person name="Ortet P."/>
            <person name="Marechal E."/>
            <person name="Cagnac O."/>
            <person name="Amato A."/>
        </authorList>
    </citation>
    <scope>NUCLEOTIDE SEQUENCE [LARGE SCALE GENOMIC DNA]</scope>
</reference>
<dbReference type="InterPro" id="IPR001251">
    <property type="entry name" value="CRAL-TRIO_dom"/>
</dbReference>
<dbReference type="Proteomes" id="UP000241890">
    <property type="component" value="Unassembled WGS sequence"/>
</dbReference>
<proteinExistence type="predicted"/>
<evidence type="ECO:0000256" key="1">
    <source>
        <dbReference type="SAM" id="MobiDB-lite"/>
    </source>
</evidence>
<feature type="region of interest" description="Disordered" evidence="1">
    <location>
        <begin position="1"/>
        <end position="58"/>
    </location>
</feature>
<dbReference type="PANTHER" id="PTHR45657:SF61">
    <property type="entry name" value="CRAL-TRIO DOMAIN-CONTAINING PROTEIN"/>
    <property type="match status" value="1"/>
</dbReference>
<evidence type="ECO:0000313" key="4">
    <source>
        <dbReference type="Proteomes" id="UP000241890"/>
    </source>
</evidence>
<dbReference type="InterPro" id="IPR051026">
    <property type="entry name" value="PI/PC_transfer"/>
</dbReference>
<feature type="compositionally biased region" description="Low complexity" evidence="1">
    <location>
        <begin position="13"/>
        <end position="38"/>
    </location>
</feature>
<gene>
    <name evidence="3" type="ORF">FCC1311_091401</name>
</gene>
<dbReference type="OrthoDB" id="1434354at2759"/>
<keyword evidence="4" id="KW-1185">Reference proteome</keyword>
<feature type="compositionally biased region" description="Polar residues" evidence="1">
    <location>
        <begin position="48"/>
        <end position="57"/>
    </location>
</feature>
<comment type="caution">
    <text evidence="3">The sequence shown here is derived from an EMBL/GenBank/DDBJ whole genome shotgun (WGS) entry which is preliminary data.</text>
</comment>
<dbReference type="EMBL" id="BEYU01000059">
    <property type="protein sequence ID" value="GBG29514.1"/>
    <property type="molecule type" value="Genomic_DNA"/>
</dbReference>
<dbReference type="SMART" id="SM00516">
    <property type="entry name" value="SEC14"/>
    <property type="match status" value="1"/>
</dbReference>
<name>A0A2R5GNR6_9STRA</name>
<evidence type="ECO:0000259" key="2">
    <source>
        <dbReference type="PROSITE" id="PS50191"/>
    </source>
</evidence>
<dbReference type="CDD" id="cd00170">
    <property type="entry name" value="SEC14"/>
    <property type="match status" value="1"/>
</dbReference>
<dbReference type="SUPFAM" id="SSF52087">
    <property type="entry name" value="CRAL/TRIO domain"/>
    <property type="match status" value="1"/>
</dbReference>
<dbReference type="PANTHER" id="PTHR45657">
    <property type="entry name" value="CRAL-TRIO DOMAIN-CONTAINING PROTEIN YKL091C-RELATED"/>
    <property type="match status" value="1"/>
</dbReference>